<keyword evidence="5" id="KW-0165">Cleavage on pair of basic residues</keyword>
<organism evidence="11 12">
    <name type="scientific">Pantherophis guttatus</name>
    <name type="common">Corn snake</name>
    <name type="synonym">Elaphe guttata</name>
    <dbReference type="NCBI Taxonomy" id="94885"/>
    <lineage>
        <taxon>Eukaryota</taxon>
        <taxon>Metazoa</taxon>
        <taxon>Chordata</taxon>
        <taxon>Craniata</taxon>
        <taxon>Vertebrata</taxon>
        <taxon>Euteleostomi</taxon>
        <taxon>Lepidosauria</taxon>
        <taxon>Squamata</taxon>
        <taxon>Bifurcata</taxon>
        <taxon>Unidentata</taxon>
        <taxon>Episquamata</taxon>
        <taxon>Toxicofera</taxon>
        <taxon>Serpentes</taxon>
        <taxon>Colubroidea</taxon>
        <taxon>Colubridae</taxon>
        <taxon>Colubrinae</taxon>
        <taxon>Pantherophis</taxon>
    </lineage>
</organism>
<evidence type="ECO:0000256" key="7">
    <source>
        <dbReference type="ARBA" id="ARBA00022858"/>
    </source>
</evidence>
<keyword evidence="4" id="KW-0800">Toxin</keyword>
<evidence type="ECO:0000313" key="12">
    <source>
        <dbReference type="RefSeq" id="XP_060541255.1"/>
    </source>
</evidence>
<keyword evidence="7" id="KW-0838">Vasoactive</keyword>
<dbReference type="RefSeq" id="XP_060541255.1">
    <property type="nucleotide sequence ID" value="XM_060685272.1"/>
</dbReference>
<keyword evidence="9" id="KW-1015">Disulfide bond</keyword>
<protein>
    <submittedName>
        <fullName evidence="12">C-type natriuretic peptide</fullName>
    </submittedName>
</protein>
<evidence type="ECO:0000256" key="4">
    <source>
        <dbReference type="ARBA" id="ARBA00022656"/>
    </source>
</evidence>
<evidence type="ECO:0000256" key="6">
    <source>
        <dbReference type="ARBA" id="ARBA00022702"/>
    </source>
</evidence>
<evidence type="ECO:0000256" key="8">
    <source>
        <dbReference type="ARBA" id="ARBA00022924"/>
    </source>
</evidence>
<dbReference type="SMART" id="SM00183">
    <property type="entry name" value="NAT_PEP"/>
    <property type="match status" value="1"/>
</dbReference>
<dbReference type="Pfam" id="PF00212">
    <property type="entry name" value="ANP"/>
    <property type="match status" value="1"/>
</dbReference>
<gene>
    <name evidence="12" type="primary">NPPC</name>
</gene>
<comment type="similarity">
    <text evidence="2">Belongs to the natriuretic peptide family.</text>
</comment>
<dbReference type="PRINTS" id="PR00713">
    <property type="entry name" value="CNATPEPTIDE"/>
</dbReference>
<dbReference type="PANTHER" id="PTHR12167:SF5">
    <property type="entry name" value="C-TYPE NATRIURETIC PEPTIDE 3-LIKE PRECURSOR"/>
    <property type="match status" value="1"/>
</dbReference>
<proteinExistence type="inferred from homology"/>
<evidence type="ECO:0000256" key="2">
    <source>
        <dbReference type="ARBA" id="ARBA00009041"/>
    </source>
</evidence>
<evidence type="ECO:0000256" key="9">
    <source>
        <dbReference type="ARBA" id="ARBA00023157"/>
    </source>
</evidence>
<keyword evidence="6" id="KW-0372">Hormone</keyword>
<dbReference type="Proteomes" id="UP001652622">
    <property type="component" value="Unplaced"/>
</dbReference>
<keyword evidence="11" id="KW-1185">Reference proteome</keyword>
<sequence length="125" mass="13902">MTVQLPCSGWLLLLLLLMLGRGRAKPLAEIQSLSTLLEEDLEPPMGAEEMDRGQEESLMTGALDQPDLVFPWARSLEEHPADFQQLLRELLNSTRRHQSRNKKGPSRGCFGAKLDRIGAFSGLAC</sequence>
<accession>A0ABM3YYR7</accession>
<feature type="signal peptide" evidence="10">
    <location>
        <begin position="1"/>
        <end position="24"/>
    </location>
</feature>
<keyword evidence="10" id="KW-0732">Signal</keyword>
<feature type="chain" id="PRO_5045117654" evidence="10">
    <location>
        <begin position="25"/>
        <end position="125"/>
    </location>
</feature>
<evidence type="ECO:0000313" key="11">
    <source>
        <dbReference type="Proteomes" id="UP001652622"/>
    </source>
</evidence>
<dbReference type="GeneID" id="117660123"/>
<name>A0ABM3YYR7_PANGU</name>
<dbReference type="InterPro" id="IPR000663">
    <property type="entry name" value="Natr_peptide"/>
</dbReference>
<comment type="subcellular location">
    <subcellularLocation>
        <location evidence="1">Secreted</location>
    </subcellularLocation>
</comment>
<evidence type="ECO:0000256" key="1">
    <source>
        <dbReference type="ARBA" id="ARBA00004613"/>
    </source>
</evidence>
<evidence type="ECO:0000256" key="5">
    <source>
        <dbReference type="ARBA" id="ARBA00022685"/>
    </source>
</evidence>
<keyword evidence="3" id="KW-0964">Secreted</keyword>
<reference evidence="12" key="1">
    <citation type="submission" date="2025-08" db="UniProtKB">
        <authorList>
            <consortium name="RefSeq"/>
        </authorList>
    </citation>
    <scope>IDENTIFICATION</scope>
    <source>
        <tissue evidence="12">Blood</tissue>
    </source>
</reference>
<evidence type="ECO:0000256" key="3">
    <source>
        <dbReference type="ARBA" id="ARBA00022525"/>
    </source>
</evidence>
<dbReference type="InterPro" id="IPR002406">
    <property type="entry name" value="C_natriurtcpep"/>
</dbReference>
<keyword evidence="8" id="KW-0382">Hypotensive agent</keyword>
<dbReference type="PANTHER" id="PTHR12167">
    <property type="entry name" value="C-TYPE NATRIURETIC PEPTIDE"/>
    <property type="match status" value="1"/>
</dbReference>
<evidence type="ECO:0000256" key="10">
    <source>
        <dbReference type="SAM" id="SignalP"/>
    </source>
</evidence>